<keyword evidence="1" id="KW-0862">Zinc</keyword>
<keyword evidence="4" id="KW-1185">Reference proteome</keyword>
<evidence type="ECO:0000313" key="4">
    <source>
        <dbReference type="Proteomes" id="UP000518752"/>
    </source>
</evidence>
<reference evidence="3 4" key="1">
    <citation type="journal article" date="2020" name="ISME J.">
        <title>Uncovering the hidden diversity of litter-decomposition mechanisms in mushroom-forming fungi.</title>
        <authorList>
            <person name="Floudas D."/>
            <person name="Bentzer J."/>
            <person name="Ahren D."/>
            <person name="Johansson T."/>
            <person name="Persson P."/>
            <person name="Tunlid A."/>
        </authorList>
    </citation>
    <scope>NUCLEOTIDE SEQUENCE [LARGE SCALE GENOMIC DNA]</scope>
    <source>
        <strain evidence="3 4">CBS 406.79</strain>
    </source>
</reference>
<keyword evidence="1" id="KW-0863">Zinc-finger</keyword>
<dbReference type="PROSITE" id="PS50158">
    <property type="entry name" value="ZF_CCHC"/>
    <property type="match status" value="1"/>
</dbReference>
<evidence type="ECO:0000259" key="2">
    <source>
        <dbReference type="PROSITE" id="PS50158"/>
    </source>
</evidence>
<organism evidence="3 4">
    <name type="scientific">Collybiopsis confluens</name>
    <dbReference type="NCBI Taxonomy" id="2823264"/>
    <lineage>
        <taxon>Eukaryota</taxon>
        <taxon>Fungi</taxon>
        <taxon>Dikarya</taxon>
        <taxon>Basidiomycota</taxon>
        <taxon>Agaricomycotina</taxon>
        <taxon>Agaricomycetes</taxon>
        <taxon>Agaricomycetidae</taxon>
        <taxon>Agaricales</taxon>
        <taxon>Marasmiineae</taxon>
        <taxon>Omphalotaceae</taxon>
        <taxon>Collybiopsis</taxon>
    </lineage>
</organism>
<dbReference type="Proteomes" id="UP000518752">
    <property type="component" value="Unassembled WGS sequence"/>
</dbReference>
<dbReference type="GO" id="GO:0008270">
    <property type="term" value="F:zinc ion binding"/>
    <property type="evidence" value="ECO:0007669"/>
    <property type="project" value="UniProtKB-KW"/>
</dbReference>
<evidence type="ECO:0000313" key="3">
    <source>
        <dbReference type="EMBL" id="KAF5368791.1"/>
    </source>
</evidence>
<protein>
    <recommendedName>
        <fullName evidence="2">CCHC-type domain-containing protein</fullName>
    </recommendedName>
</protein>
<feature type="domain" description="CCHC-type" evidence="2">
    <location>
        <begin position="170"/>
        <end position="183"/>
    </location>
</feature>
<dbReference type="GO" id="GO:0003676">
    <property type="term" value="F:nucleic acid binding"/>
    <property type="evidence" value="ECO:0007669"/>
    <property type="project" value="InterPro"/>
</dbReference>
<evidence type="ECO:0000256" key="1">
    <source>
        <dbReference type="PROSITE-ProRule" id="PRU00047"/>
    </source>
</evidence>
<name>A0A8H5GPF7_9AGAR</name>
<sequence length="432" mass="48983">MLFGTIDEDFSASVWKKLARSQLQKATTPSVSGHVWSVDDPIGLGELLEQLELQARLSDSKNRVMGPKFGNHSHSKSNVEHEVRVKEEQRESDLAQLDVFALVQKEGERRHREMLDSMMKMHQEVLSQKVTLSHQPRFYSNIMSSSQGQSDHFQGNSSRDTDGMVRDIICWFCGEAGHLSGRCMVRQKYLDEGKIILRGTNVCMPSGQVVYYTTGKDCQKMQVDQTIRDTKQSNLLREVLSEEDLASTPLEELEAYVVALKERKRMTSLIQQLRLGNYNEEDEQELQAGVVPEAPYIDVPDVTYSPTAEERQKDKSVEHRDVKWKMKVKDPTKDPDKVEVDDSTVDNSKVVESEISLKGKITSRIKLDPKSFKTSFEKSVLDSVLPFLPGEEEVTLFPTNPMSIEELSTEIDLFLLSEEDKVAKLPKGAIIV</sequence>
<dbReference type="EMBL" id="JAACJN010000131">
    <property type="protein sequence ID" value="KAF5368791.1"/>
    <property type="molecule type" value="Genomic_DNA"/>
</dbReference>
<dbReference type="InterPro" id="IPR001878">
    <property type="entry name" value="Znf_CCHC"/>
</dbReference>
<gene>
    <name evidence="3" type="ORF">D9757_012273</name>
</gene>
<accession>A0A8H5GPF7</accession>
<dbReference type="AlphaFoldDB" id="A0A8H5GPF7"/>
<comment type="caution">
    <text evidence="3">The sequence shown here is derived from an EMBL/GenBank/DDBJ whole genome shotgun (WGS) entry which is preliminary data.</text>
</comment>
<dbReference type="OrthoDB" id="2999892at2759"/>
<proteinExistence type="predicted"/>
<keyword evidence="1" id="KW-0479">Metal-binding</keyword>